<dbReference type="Gene3D" id="3.30.310.50">
    <property type="entry name" value="Alpha-D-phosphohexomutase, C-terminal domain"/>
    <property type="match status" value="1"/>
</dbReference>
<keyword evidence="3" id="KW-1185">Reference proteome</keyword>
<reference evidence="3" key="1">
    <citation type="journal article" date="2019" name="Int. J. Syst. Evol. Microbiol.">
        <title>The Global Catalogue of Microorganisms (GCM) 10K type strain sequencing project: providing services to taxonomists for standard genome sequencing and annotation.</title>
        <authorList>
            <consortium name="The Broad Institute Genomics Platform"/>
            <consortium name="The Broad Institute Genome Sequencing Center for Infectious Disease"/>
            <person name="Wu L."/>
            <person name="Ma J."/>
        </authorList>
    </citation>
    <scope>NUCLEOTIDE SEQUENCE [LARGE SCALE GENOMIC DNA]</scope>
    <source>
        <strain evidence="3">CCUG 62974</strain>
    </source>
</reference>
<proteinExistence type="predicted"/>
<comment type="caution">
    <text evidence="2">The sequence shown here is derived from an EMBL/GenBank/DDBJ whole genome shotgun (WGS) entry which is preliminary data.</text>
</comment>
<dbReference type="Pfam" id="PF00408">
    <property type="entry name" value="PGM_PMM_IV"/>
    <property type="match status" value="1"/>
</dbReference>
<protein>
    <submittedName>
        <fullName evidence="2">Phosphoglucosamine mutase</fullName>
    </submittedName>
</protein>
<evidence type="ECO:0000259" key="1">
    <source>
        <dbReference type="Pfam" id="PF00408"/>
    </source>
</evidence>
<dbReference type="InterPro" id="IPR005843">
    <property type="entry name" value="A-D-PHexomutase_C"/>
</dbReference>
<organism evidence="2 3">
    <name type="scientific">Streptosporangium algeriense</name>
    <dbReference type="NCBI Taxonomy" id="1682748"/>
    <lineage>
        <taxon>Bacteria</taxon>
        <taxon>Bacillati</taxon>
        <taxon>Actinomycetota</taxon>
        <taxon>Actinomycetes</taxon>
        <taxon>Streptosporangiales</taxon>
        <taxon>Streptosporangiaceae</taxon>
        <taxon>Streptosporangium</taxon>
    </lineage>
</organism>
<sequence>LTSLHLLSVVARTGKPLAELASVMTRLPQILVNVKDVDRAKASVPELSAAVAAVELELGETGRVLIRPSGTEPMIRVMVEASSAEQAERMAGHLADVVRTACV</sequence>
<dbReference type="SUPFAM" id="SSF55957">
    <property type="entry name" value="Phosphoglucomutase, C-terminal domain"/>
    <property type="match status" value="1"/>
</dbReference>
<feature type="non-terminal residue" evidence="2">
    <location>
        <position position="1"/>
    </location>
</feature>
<name>A0ABW3E6W1_9ACTN</name>
<dbReference type="InterPro" id="IPR036900">
    <property type="entry name" value="A-D-PHexomutase_C_sf"/>
</dbReference>
<dbReference type="EMBL" id="JBHTHX010002983">
    <property type="protein sequence ID" value="MFD0891194.1"/>
    <property type="molecule type" value="Genomic_DNA"/>
</dbReference>
<dbReference type="Proteomes" id="UP001597024">
    <property type="component" value="Unassembled WGS sequence"/>
</dbReference>
<evidence type="ECO:0000313" key="3">
    <source>
        <dbReference type="Proteomes" id="UP001597024"/>
    </source>
</evidence>
<feature type="domain" description="Alpha-D-phosphohexomutase C-terminal" evidence="1">
    <location>
        <begin position="32"/>
        <end position="96"/>
    </location>
</feature>
<gene>
    <name evidence="2" type="ORF">ACFQ08_42155</name>
</gene>
<evidence type="ECO:0000313" key="2">
    <source>
        <dbReference type="EMBL" id="MFD0891194.1"/>
    </source>
</evidence>
<accession>A0ABW3E6W1</accession>